<reference evidence="3" key="1">
    <citation type="submission" date="2018-05" db="EMBL/GenBank/DDBJ databases">
        <authorList>
            <person name="Liu B.-T."/>
        </authorList>
    </citation>
    <scope>NUCLEOTIDE SEQUENCE [LARGE SCALE GENOMIC DNA]</scope>
    <source>
        <strain evidence="3">WD6-1</strain>
    </source>
</reference>
<dbReference type="Proteomes" id="UP000245168">
    <property type="component" value="Unassembled WGS sequence"/>
</dbReference>
<dbReference type="Pfam" id="PF09898">
    <property type="entry name" value="DUF2125"/>
    <property type="match status" value="1"/>
</dbReference>
<dbReference type="InterPro" id="IPR018666">
    <property type="entry name" value="DUF2125"/>
</dbReference>
<keyword evidence="1" id="KW-0472">Membrane</keyword>
<dbReference type="EMBL" id="QEXV01000007">
    <property type="protein sequence ID" value="PWE16345.1"/>
    <property type="molecule type" value="Genomic_DNA"/>
</dbReference>
<accession>A0A2U2BQR6</accession>
<dbReference type="RefSeq" id="WP_109253847.1">
    <property type="nucleotide sequence ID" value="NZ_QEXV01000007.1"/>
</dbReference>
<comment type="caution">
    <text evidence="2">The sequence shown here is derived from an EMBL/GenBank/DDBJ whole genome shotgun (WGS) entry which is preliminary data.</text>
</comment>
<proteinExistence type="predicted"/>
<keyword evidence="1" id="KW-1133">Transmembrane helix</keyword>
<sequence>MTDTSQIDHPYYQALNRKRGPSRKLLFVPLGLFVVLLIVHAVYWFYAAGRIQERGEAWVAEQQAAGYEISYHQLRVTGYPFRFTLRARDPEIVAPAADGGWRADMPRFAASAQLFSFNHWILTFGSPLNLETEIDGTPARYAIEAEQARVSLAGADGATDRIGAEIDALTIATTEGPRPAVSALGAVRLNGRIEDGDRLHARIEANGAQLAAGLLSEDVSATFGPEISRLRLDAELTEWNELAAEGDLAAWTRAGGRILVNAAQMLWGPAEVAGEGDISLGEDFTPSGRLSVIVTDPDVLVGALVEAGLVAPDQGEALQLAAMMAPRRGGGLALPFRLQNGGIFLGPARLGGLSDPD</sequence>
<name>A0A2U2BQR6_9PROT</name>
<organism evidence="2 3">
    <name type="scientific">Marinicauda salina</name>
    <dbReference type="NCBI Taxonomy" id="2135793"/>
    <lineage>
        <taxon>Bacteria</taxon>
        <taxon>Pseudomonadati</taxon>
        <taxon>Pseudomonadota</taxon>
        <taxon>Alphaproteobacteria</taxon>
        <taxon>Maricaulales</taxon>
        <taxon>Maricaulaceae</taxon>
        <taxon>Marinicauda</taxon>
    </lineage>
</organism>
<evidence type="ECO:0000313" key="2">
    <source>
        <dbReference type="EMBL" id="PWE16345.1"/>
    </source>
</evidence>
<evidence type="ECO:0000313" key="3">
    <source>
        <dbReference type="Proteomes" id="UP000245168"/>
    </source>
</evidence>
<evidence type="ECO:0000256" key="1">
    <source>
        <dbReference type="SAM" id="Phobius"/>
    </source>
</evidence>
<dbReference type="OrthoDB" id="7625707at2"/>
<feature type="transmembrane region" description="Helical" evidence="1">
    <location>
        <begin position="25"/>
        <end position="46"/>
    </location>
</feature>
<protein>
    <recommendedName>
        <fullName evidence="4">DUF2125 domain-containing protein</fullName>
    </recommendedName>
</protein>
<keyword evidence="3" id="KW-1185">Reference proteome</keyword>
<dbReference type="AlphaFoldDB" id="A0A2U2BQR6"/>
<gene>
    <name evidence="2" type="ORF">DDZ18_13045</name>
</gene>
<evidence type="ECO:0008006" key="4">
    <source>
        <dbReference type="Google" id="ProtNLM"/>
    </source>
</evidence>
<keyword evidence="1" id="KW-0812">Transmembrane</keyword>